<reference evidence="3 4" key="1">
    <citation type="submission" date="2020-03" db="EMBL/GenBank/DDBJ databases">
        <title>Two novel Motilibacter sp.</title>
        <authorList>
            <person name="Liu S."/>
        </authorList>
    </citation>
    <scope>NUCLEOTIDE SEQUENCE [LARGE SCALE GENOMIC DNA]</scope>
    <source>
        <strain evidence="3 4">E257</strain>
    </source>
</reference>
<keyword evidence="2" id="KW-0472">Membrane</keyword>
<feature type="compositionally biased region" description="Basic and acidic residues" evidence="1">
    <location>
        <begin position="13"/>
        <end position="27"/>
    </location>
</feature>
<sequence>MTSTTGESGGGRAEQRRQKAAELRAAQQREENRRRRLILLLGVVGVLVLVGVVAVAVLAQRGGSGASAEGQIIPSTPTGETTVERRAEQVEDDSGIEGVLAWNTGEWPGDGTEAEGALEHDHVDGPVQYAVVPPVGGPHNGVWMNAGVYTEPIPSERAVHNMEHGAVWITYRPSLPTADVEALRALVTKQTELPEPVDGVADAKNRYVDLSPWADESLPSPIVISAWGHQLRVDSPDDPRLQQFVDTFRSNQKYTPEYGSAVDGIPVETGGRAAYDGINGANPPGKASGDDGM</sequence>
<organism evidence="3 4">
    <name type="scientific">Motilibacter deserti</name>
    <dbReference type="NCBI Taxonomy" id="2714956"/>
    <lineage>
        <taxon>Bacteria</taxon>
        <taxon>Bacillati</taxon>
        <taxon>Actinomycetota</taxon>
        <taxon>Actinomycetes</taxon>
        <taxon>Motilibacterales</taxon>
        <taxon>Motilibacteraceae</taxon>
        <taxon>Motilibacter</taxon>
    </lineage>
</organism>
<dbReference type="EMBL" id="JAANNP010000021">
    <property type="protein sequence ID" value="NHC15246.1"/>
    <property type="molecule type" value="Genomic_DNA"/>
</dbReference>
<accession>A0ABX0GYQ2</accession>
<proteinExistence type="predicted"/>
<keyword evidence="2" id="KW-1133">Transmembrane helix</keyword>
<comment type="caution">
    <text evidence="3">The sequence shown here is derived from an EMBL/GenBank/DDBJ whole genome shotgun (WGS) entry which is preliminary data.</text>
</comment>
<dbReference type="InterPro" id="IPR021454">
    <property type="entry name" value="DUF3105"/>
</dbReference>
<evidence type="ECO:0000313" key="4">
    <source>
        <dbReference type="Proteomes" id="UP000800981"/>
    </source>
</evidence>
<dbReference type="RefSeq" id="WP_166283529.1">
    <property type="nucleotide sequence ID" value="NZ_JAANNP010000021.1"/>
</dbReference>
<gene>
    <name evidence="3" type="ORF">G9H71_15800</name>
</gene>
<evidence type="ECO:0000256" key="2">
    <source>
        <dbReference type="SAM" id="Phobius"/>
    </source>
</evidence>
<dbReference type="Pfam" id="PF11303">
    <property type="entry name" value="DUF3105"/>
    <property type="match status" value="1"/>
</dbReference>
<keyword evidence="2" id="KW-0812">Transmembrane</keyword>
<keyword evidence="4" id="KW-1185">Reference proteome</keyword>
<feature type="region of interest" description="Disordered" evidence="1">
    <location>
        <begin position="1"/>
        <end position="27"/>
    </location>
</feature>
<name>A0ABX0GYQ2_9ACTN</name>
<evidence type="ECO:0000313" key="3">
    <source>
        <dbReference type="EMBL" id="NHC15246.1"/>
    </source>
</evidence>
<dbReference type="Proteomes" id="UP000800981">
    <property type="component" value="Unassembled WGS sequence"/>
</dbReference>
<evidence type="ECO:0000256" key="1">
    <source>
        <dbReference type="SAM" id="MobiDB-lite"/>
    </source>
</evidence>
<feature type="transmembrane region" description="Helical" evidence="2">
    <location>
        <begin position="37"/>
        <end position="59"/>
    </location>
</feature>
<protein>
    <submittedName>
        <fullName evidence="3">DUF3105 domain-containing protein</fullName>
    </submittedName>
</protein>